<organism evidence="3">
    <name type="scientific">Fagus sylvatica</name>
    <name type="common">Beechnut</name>
    <dbReference type="NCBI Taxonomy" id="28930"/>
    <lineage>
        <taxon>Eukaryota</taxon>
        <taxon>Viridiplantae</taxon>
        <taxon>Streptophyta</taxon>
        <taxon>Embryophyta</taxon>
        <taxon>Tracheophyta</taxon>
        <taxon>Spermatophyta</taxon>
        <taxon>Magnoliopsida</taxon>
        <taxon>eudicotyledons</taxon>
        <taxon>Gunneridae</taxon>
        <taxon>Pentapetalae</taxon>
        <taxon>rosids</taxon>
        <taxon>fabids</taxon>
        <taxon>Fagales</taxon>
        <taxon>Fagaceae</taxon>
        <taxon>Fagus</taxon>
    </lineage>
</organism>
<name>A0A2N9EMH8_FAGSY</name>
<evidence type="ECO:0000313" key="3">
    <source>
        <dbReference type="EMBL" id="SPC76008.1"/>
    </source>
</evidence>
<dbReference type="Pfam" id="PF13456">
    <property type="entry name" value="RVT_3"/>
    <property type="match status" value="1"/>
</dbReference>
<dbReference type="PANTHER" id="PTHR33116:SF86">
    <property type="entry name" value="REVERSE TRANSCRIPTASE DOMAIN-CONTAINING PROTEIN"/>
    <property type="match status" value="1"/>
</dbReference>
<gene>
    <name evidence="3" type="ORF">FSB_LOCUS3890</name>
</gene>
<dbReference type="InterPro" id="IPR026960">
    <property type="entry name" value="RVT-Znf"/>
</dbReference>
<evidence type="ECO:0000259" key="2">
    <source>
        <dbReference type="Pfam" id="PF13966"/>
    </source>
</evidence>
<dbReference type="Pfam" id="PF13966">
    <property type="entry name" value="zf-RVT"/>
    <property type="match status" value="1"/>
</dbReference>
<feature type="domain" description="RNase H type-1" evidence="1">
    <location>
        <begin position="539"/>
        <end position="646"/>
    </location>
</feature>
<dbReference type="GO" id="GO:0004523">
    <property type="term" value="F:RNA-DNA hybrid ribonuclease activity"/>
    <property type="evidence" value="ECO:0007669"/>
    <property type="project" value="InterPro"/>
</dbReference>
<sequence>MKGVVASRGGPKLTHLFFADDSLLFCQANMAHCEVVVNILKQYEAASGQQLNRAKTSIFFTKNTSMAMRHQIQNLLQVPEIKSHEKYLGLPSFVGRSKSNSFGEVKGRVWRKMHGWKEKFLSTAGREILIKAVGQSIPTYTMSCFKLPDSLCNDLNSMFINFWWGHHDKARKAHWLRWNKLCVSKASGGLGFRDIKLFNKALLAKQGWRILNQQHSLLSRVYKAKYFPHCEFMEARVKHRPSYAWRSIASARDVLELGLRWHIGDGCSVRIKKDPWLPLSGSSIPHSVLQEVNPNDRVSLLINETSRSWKVDGVKSMFAGWEANVICAIPLPPRAKPDRLFWNDTKSGLFLVRSAYHLQVRSRAETTEGESSVVGLDKKFWKFLWSLSLPPKVKSFLWRACVGILPTYALLQRRHLRSDGGCPGCTKDVESVGHILWSCPVANDVWVESQLPLHKWDRYISSFFDLMVVVQSRLTLEERAVVLLRDYKSSCTVGDRSHVVVPRRSDLAEAQAKWDPPSEGVFKVNWDFLVDSVSKRMLVGIIIRDHNGYVLTAKCLNDPILSSDVQPKVLACLSALLFASESDFYDVVLEGPPAVFLSDLHVKVLGPSIESMWLEEICWSILKFRTFSVSDISREANKGAVVLAKLGSSVKEAKIWLEEFLVELQGVL</sequence>
<protein>
    <recommendedName>
        <fullName evidence="4">Reverse transcriptase zinc-binding domain-containing protein</fullName>
    </recommendedName>
</protein>
<accession>A0A2N9EMH8</accession>
<dbReference type="PANTHER" id="PTHR33116">
    <property type="entry name" value="REVERSE TRANSCRIPTASE ZINC-BINDING DOMAIN-CONTAINING PROTEIN-RELATED-RELATED"/>
    <property type="match status" value="1"/>
</dbReference>
<evidence type="ECO:0008006" key="4">
    <source>
        <dbReference type="Google" id="ProtNLM"/>
    </source>
</evidence>
<dbReference type="GO" id="GO:0003676">
    <property type="term" value="F:nucleic acid binding"/>
    <property type="evidence" value="ECO:0007669"/>
    <property type="project" value="InterPro"/>
</dbReference>
<proteinExistence type="predicted"/>
<dbReference type="EMBL" id="OIVN01000193">
    <property type="protein sequence ID" value="SPC76008.1"/>
    <property type="molecule type" value="Genomic_DNA"/>
</dbReference>
<dbReference type="AlphaFoldDB" id="A0A2N9EMH8"/>
<reference evidence="3" key="1">
    <citation type="submission" date="2018-02" db="EMBL/GenBank/DDBJ databases">
        <authorList>
            <person name="Cohen D.B."/>
            <person name="Kent A.D."/>
        </authorList>
    </citation>
    <scope>NUCLEOTIDE SEQUENCE</scope>
</reference>
<dbReference type="InterPro" id="IPR002156">
    <property type="entry name" value="RNaseH_domain"/>
</dbReference>
<feature type="domain" description="Reverse transcriptase zinc-binding" evidence="2">
    <location>
        <begin position="350"/>
        <end position="446"/>
    </location>
</feature>
<evidence type="ECO:0000259" key="1">
    <source>
        <dbReference type="Pfam" id="PF13456"/>
    </source>
</evidence>